<dbReference type="Proteomes" id="UP000442695">
    <property type="component" value="Unassembled WGS sequence"/>
</dbReference>
<dbReference type="CDD" id="cd05233">
    <property type="entry name" value="SDR_c"/>
    <property type="match status" value="1"/>
</dbReference>
<dbReference type="InterPro" id="IPR050259">
    <property type="entry name" value="SDR"/>
</dbReference>
<dbReference type="RefSeq" id="WP_156859924.1">
    <property type="nucleotide sequence ID" value="NZ_WOWR01000073.1"/>
</dbReference>
<dbReference type="SUPFAM" id="SSF51735">
    <property type="entry name" value="NAD(P)-binding Rossmann-fold domains"/>
    <property type="match status" value="1"/>
</dbReference>
<dbReference type="GO" id="GO:0032787">
    <property type="term" value="P:monocarboxylic acid metabolic process"/>
    <property type="evidence" value="ECO:0007669"/>
    <property type="project" value="UniProtKB-ARBA"/>
</dbReference>
<dbReference type="PANTHER" id="PTHR42879:SF2">
    <property type="entry name" value="3-OXOACYL-[ACYL-CARRIER-PROTEIN] REDUCTASE FABG"/>
    <property type="match status" value="1"/>
</dbReference>
<dbReference type="InterPro" id="IPR002347">
    <property type="entry name" value="SDR_fam"/>
</dbReference>
<evidence type="ECO:0000313" key="4">
    <source>
        <dbReference type="Proteomes" id="UP000442695"/>
    </source>
</evidence>
<comment type="caution">
    <text evidence="3">The sequence shown here is derived from an EMBL/GenBank/DDBJ whole genome shotgun (WGS) entry which is preliminary data.</text>
</comment>
<protein>
    <submittedName>
        <fullName evidence="3">SDR family oxidoreductase</fullName>
    </submittedName>
</protein>
<dbReference type="PANTHER" id="PTHR42879">
    <property type="entry name" value="3-OXOACYL-(ACYL-CARRIER-PROTEIN) REDUCTASE"/>
    <property type="match status" value="1"/>
</dbReference>
<proteinExistence type="inferred from homology"/>
<dbReference type="Pfam" id="PF13561">
    <property type="entry name" value="adh_short_C2"/>
    <property type="match status" value="1"/>
</dbReference>
<dbReference type="AlphaFoldDB" id="A0A7V8J0Y0"/>
<dbReference type="PRINTS" id="PR00080">
    <property type="entry name" value="SDRFAMILY"/>
</dbReference>
<sequence length="260" mass="27456">MNSEFESWELPSFRLDGKVALITGAGGGIGAGVALAFSAAGAELIILARTQSNLDAVADIVRSRGGKVTTVVCDVADSVAIRSAIRDIPVLDILVNNAGTNFPEPMLEVSDEHLDTMLNLNVRACFVTAQAAVEKMLHNANADAGVIINVSSQMGHVGSPNRTVYCMTKHAIEGLTKAMAVEFADRGVRVNTLCPTFVDTPMIRKIVDTPEKEAFLVSKIPMGHMAKMEDVIGAALYLAGPSARMVTGTSLKVDGGWTAQ</sequence>
<reference evidence="3 4" key="1">
    <citation type="submission" date="2019-12" db="EMBL/GenBank/DDBJ databases">
        <authorList>
            <person name="Woiski C."/>
        </authorList>
    </citation>
    <scope>NUCLEOTIDE SEQUENCE [LARGE SCALE GENOMIC DNA]</scope>
    <source>
        <strain evidence="3 4">BOE100</strain>
    </source>
</reference>
<dbReference type="EMBL" id="WOWR01000073">
    <property type="protein sequence ID" value="KAF0250999.1"/>
    <property type="molecule type" value="Genomic_DNA"/>
</dbReference>
<comment type="similarity">
    <text evidence="1">Belongs to the short-chain dehydrogenases/reductases (SDR) family.</text>
</comment>
<organism evidence="3 4">
    <name type="scientific">Pseudomonas putida</name>
    <name type="common">Arthrobacter siderocapsulatus</name>
    <dbReference type="NCBI Taxonomy" id="303"/>
    <lineage>
        <taxon>Bacteria</taxon>
        <taxon>Pseudomonadati</taxon>
        <taxon>Pseudomonadota</taxon>
        <taxon>Gammaproteobacteria</taxon>
        <taxon>Pseudomonadales</taxon>
        <taxon>Pseudomonadaceae</taxon>
        <taxon>Pseudomonas</taxon>
    </lineage>
</organism>
<gene>
    <name evidence="3" type="ORF">GN299_30865</name>
</gene>
<dbReference type="PRINTS" id="PR00081">
    <property type="entry name" value="GDHRDH"/>
</dbReference>
<dbReference type="PROSITE" id="PS00061">
    <property type="entry name" value="ADH_SHORT"/>
    <property type="match status" value="1"/>
</dbReference>
<keyword evidence="2" id="KW-0472">Membrane</keyword>
<feature type="transmembrane region" description="Helical" evidence="2">
    <location>
        <begin position="20"/>
        <end position="46"/>
    </location>
</feature>
<keyword evidence="2" id="KW-0812">Transmembrane</keyword>
<dbReference type="InterPro" id="IPR020904">
    <property type="entry name" value="Sc_DH/Rdtase_CS"/>
</dbReference>
<evidence type="ECO:0000256" key="2">
    <source>
        <dbReference type="SAM" id="Phobius"/>
    </source>
</evidence>
<dbReference type="Gene3D" id="3.40.50.720">
    <property type="entry name" value="NAD(P)-binding Rossmann-like Domain"/>
    <property type="match status" value="1"/>
</dbReference>
<keyword evidence="2" id="KW-1133">Transmembrane helix</keyword>
<evidence type="ECO:0000256" key="1">
    <source>
        <dbReference type="ARBA" id="ARBA00006484"/>
    </source>
</evidence>
<dbReference type="FunFam" id="3.40.50.720:FF:000084">
    <property type="entry name" value="Short-chain dehydrogenase reductase"/>
    <property type="match status" value="1"/>
</dbReference>
<dbReference type="InterPro" id="IPR036291">
    <property type="entry name" value="NAD(P)-bd_dom_sf"/>
</dbReference>
<name>A0A7V8J0Y0_PSEPU</name>
<evidence type="ECO:0000313" key="3">
    <source>
        <dbReference type="EMBL" id="KAF0250999.1"/>
    </source>
</evidence>
<accession>A0A7V8J0Y0</accession>